<feature type="domain" description="Nitroreductase" evidence="6">
    <location>
        <begin position="43"/>
        <end position="197"/>
    </location>
</feature>
<dbReference type="AlphaFoldDB" id="A0A2U1SUP5"/>
<keyword evidence="5" id="KW-0521">NADP</keyword>
<keyword evidence="2 5" id="KW-0285">Flavoprotein</keyword>
<dbReference type="EMBL" id="PUIV01000003">
    <property type="protein sequence ID" value="PWB95344.1"/>
    <property type="molecule type" value="Genomic_DNA"/>
</dbReference>
<evidence type="ECO:0000256" key="5">
    <source>
        <dbReference type="PIRNR" id="PIRNR005426"/>
    </source>
</evidence>
<dbReference type="OrthoDB" id="3181400at2"/>
<dbReference type="Gene3D" id="3.40.109.10">
    <property type="entry name" value="NADH Oxidase"/>
    <property type="match status" value="1"/>
</dbReference>
<dbReference type="PANTHER" id="PTHR43425">
    <property type="entry name" value="OXYGEN-INSENSITIVE NADPH NITROREDUCTASE"/>
    <property type="match status" value="1"/>
</dbReference>
<organism evidence="7 8">
    <name type="scientific">Methylosinus sporium</name>
    <dbReference type="NCBI Taxonomy" id="428"/>
    <lineage>
        <taxon>Bacteria</taxon>
        <taxon>Pseudomonadati</taxon>
        <taxon>Pseudomonadota</taxon>
        <taxon>Alphaproteobacteria</taxon>
        <taxon>Hyphomicrobiales</taxon>
        <taxon>Methylocystaceae</taxon>
        <taxon>Methylosinus</taxon>
    </lineage>
</organism>
<accession>A0A2U1SUP5</accession>
<evidence type="ECO:0000256" key="3">
    <source>
        <dbReference type="ARBA" id="ARBA00022643"/>
    </source>
</evidence>
<keyword evidence="8" id="KW-1185">Reference proteome</keyword>
<keyword evidence="4 5" id="KW-0560">Oxidoreductase</keyword>
<dbReference type="InterPro" id="IPR029479">
    <property type="entry name" value="Nitroreductase"/>
</dbReference>
<dbReference type="RefSeq" id="WP_108916012.1">
    <property type="nucleotide sequence ID" value="NZ_BGJY01000006.1"/>
</dbReference>
<name>A0A2U1SUP5_METSR</name>
<evidence type="ECO:0000259" key="6">
    <source>
        <dbReference type="Pfam" id="PF00881"/>
    </source>
</evidence>
<dbReference type="InterPro" id="IPR000415">
    <property type="entry name" value="Nitroreductase-like"/>
</dbReference>
<dbReference type="PANTHER" id="PTHR43425:SF2">
    <property type="entry name" value="OXYGEN-INSENSITIVE NADPH NITROREDUCTASE"/>
    <property type="match status" value="1"/>
</dbReference>
<dbReference type="GO" id="GO:0016491">
    <property type="term" value="F:oxidoreductase activity"/>
    <property type="evidence" value="ECO:0007669"/>
    <property type="project" value="UniProtKB-UniRule"/>
</dbReference>
<evidence type="ECO:0000313" key="8">
    <source>
        <dbReference type="Proteomes" id="UP000245137"/>
    </source>
</evidence>
<dbReference type="Proteomes" id="UP000245137">
    <property type="component" value="Unassembled WGS sequence"/>
</dbReference>
<gene>
    <name evidence="7" type="ORF">C5689_03785</name>
</gene>
<reference evidence="7 8" key="1">
    <citation type="journal article" date="2018" name="Appl. Microbiol. Biotechnol.">
        <title>Co-cultivation of the strictly anaerobic methanogen Methanosarcina barkeri with aerobic methanotrophs in an oxygen-limited membrane bioreactor.</title>
        <authorList>
            <person name="In 't Zandt M.H."/>
            <person name="van den Bosch T.J.M."/>
            <person name="Rijkers R."/>
            <person name="van Kessel M.A.H.J."/>
            <person name="Jetten M.S.M."/>
            <person name="Welte C.U."/>
        </authorList>
    </citation>
    <scope>NUCLEOTIDE SEQUENCE [LARGE SCALE GENOMIC DNA]</scope>
    <source>
        <strain evidence="7 8">DSM 17706</strain>
    </source>
</reference>
<evidence type="ECO:0000256" key="1">
    <source>
        <dbReference type="ARBA" id="ARBA00008366"/>
    </source>
</evidence>
<dbReference type="Pfam" id="PF00881">
    <property type="entry name" value="Nitroreductase"/>
    <property type="match status" value="1"/>
</dbReference>
<evidence type="ECO:0000256" key="4">
    <source>
        <dbReference type="ARBA" id="ARBA00023002"/>
    </source>
</evidence>
<evidence type="ECO:0000313" key="7">
    <source>
        <dbReference type="EMBL" id="PWB95344.1"/>
    </source>
</evidence>
<proteinExistence type="inferred from homology"/>
<protein>
    <submittedName>
        <fullName evidence="7">NADPH-dependent oxidoreductase</fullName>
    </submittedName>
</protein>
<sequence>MNKPISKGELSVADGAEAIRARYRRDDSPTPPVWNETLELLLAHRSIRAYLPEKIPAETLATVVAAAQSASTSSNLQVWSLVAVEDEARKSRLADLAGNQQHIRDAPLFLLWLADLSRLENIGKEQGRDGAALPYLEMFLTAAIDAGLAAQNALVALESLGFGGVYIGGIRNKPEEVAKELDLPPGVFAVFGMAVGRPDPTKAGGVRPRLGQGAVLHREQYAWNEAQREAVATYDGKFRDFQKEAGLPEQGWIRQALSRIRGPESLSGRDRLKDALRALGFALK</sequence>
<comment type="caution">
    <text evidence="7">The sequence shown here is derived from an EMBL/GenBank/DDBJ whole genome shotgun (WGS) entry which is preliminary data.</text>
</comment>
<dbReference type="PIRSF" id="PIRSF005426">
    <property type="entry name" value="Frp"/>
    <property type="match status" value="1"/>
</dbReference>
<comment type="similarity">
    <text evidence="1 5">Belongs to the flavin oxidoreductase frp family.</text>
</comment>
<dbReference type="SUPFAM" id="SSF55469">
    <property type="entry name" value="FMN-dependent nitroreductase-like"/>
    <property type="match status" value="1"/>
</dbReference>
<evidence type="ECO:0000256" key="2">
    <source>
        <dbReference type="ARBA" id="ARBA00022630"/>
    </source>
</evidence>
<dbReference type="InterPro" id="IPR016446">
    <property type="entry name" value="Flavin_OxRdtase_Frp"/>
</dbReference>
<keyword evidence="3 5" id="KW-0288">FMN</keyword>
<dbReference type="CDD" id="cd02146">
    <property type="entry name" value="NfsA-like"/>
    <property type="match status" value="1"/>
</dbReference>